<name>A0A378UVV5_MYCFO</name>
<dbReference type="Proteomes" id="UP000255389">
    <property type="component" value="Unassembled WGS sequence"/>
</dbReference>
<evidence type="ECO:0000313" key="2">
    <source>
        <dbReference type="EMBL" id="STZ88895.1"/>
    </source>
</evidence>
<feature type="chain" id="PRO_5038684782" description="DUF3558 domain-containing protein" evidence="1">
    <location>
        <begin position="20"/>
        <end position="383"/>
    </location>
</feature>
<dbReference type="AlphaFoldDB" id="A0A378UVV5"/>
<proteinExistence type="predicted"/>
<reference evidence="2 3" key="1">
    <citation type="submission" date="2018-06" db="EMBL/GenBank/DDBJ databases">
        <authorList>
            <consortium name="Pathogen Informatics"/>
            <person name="Doyle S."/>
        </authorList>
    </citation>
    <scope>NUCLEOTIDE SEQUENCE [LARGE SCALE GENOMIC DNA]</scope>
    <source>
        <strain evidence="2 3">NCTC1542</strain>
    </source>
</reference>
<dbReference type="PROSITE" id="PS51257">
    <property type="entry name" value="PROKAR_LIPOPROTEIN"/>
    <property type="match status" value="1"/>
</dbReference>
<evidence type="ECO:0000313" key="3">
    <source>
        <dbReference type="Proteomes" id="UP000255389"/>
    </source>
</evidence>
<dbReference type="EMBL" id="UGQY01000003">
    <property type="protein sequence ID" value="STZ88895.1"/>
    <property type="molecule type" value="Genomic_DNA"/>
</dbReference>
<protein>
    <recommendedName>
        <fullName evidence="4">DUF3558 domain-containing protein</fullName>
    </recommendedName>
</protein>
<keyword evidence="1" id="KW-0732">Signal</keyword>
<accession>A0A378UVV5</accession>
<feature type="signal peptide" evidence="1">
    <location>
        <begin position="1"/>
        <end position="19"/>
    </location>
</feature>
<sequence length="383" mass="40546">MLRAIVCTSVLLAAGVSTTACGPQAEAPAQADQSKTFFPGTVQTYGLDLTPTDRDHLTELYALRQMDPCGFVDRKALEGNGHKDFSYTYTVAHAIAVEGVSPRFPIGGDGCTIAFPSMKVGLELSVAAGERRANDRQFDPDPAHPGVMKRTSMCTFRAPIPLSVLDGAPASMRDPMLEVTPINIADGRVNFDDTVMCELGGVIAAGVAAQIDANGVPVHSDKSSTAARFLTADPCAAAADVHAVGFEWWQPSPEAQWPTTWRHPSVCEFLGEKSADRPATRTAIVKYGLTVWSDDVVESPSGNLPVRSEKDYVELLDFSSADSPSCTVVAKTDLSIEPATVGTGAPDLAPPTPVVSVWLHTPAGENCADRAKTVALAAVQRAH</sequence>
<organism evidence="2 3">
    <name type="scientific">Mycolicibacterium fortuitum</name>
    <name type="common">Mycobacterium fortuitum</name>
    <dbReference type="NCBI Taxonomy" id="1766"/>
    <lineage>
        <taxon>Bacteria</taxon>
        <taxon>Bacillati</taxon>
        <taxon>Actinomycetota</taxon>
        <taxon>Actinomycetes</taxon>
        <taxon>Mycobacteriales</taxon>
        <taxon>Mycobacteriaceae</taxon>
        <taxon>Mycolicibacterium</taxon>
    </lineage>
</organism>
<gene>
    <name evidence="2" type="ORF">NCTC1542_03682</name>
</gene>
<evidence type="ECO:0008006" key="4">
    <source>
        <dbReference type="Google" id="ProtNLM"/>
    </source>
</evidence>
<evidence type="ECO:0000256" key="1">
    <source>
        <dbReference type="SAM" id="SignalP"/>
    </source>
</evidence>